<dbReference type="Gene3D" id="3.40.50.150">
    <property type="entry name" value="Vaccinia Virus protein VP39"/>
    <property type="match status" value="1"/>
</dbReference>
<dbReference type="EMBL" id="CP013067">
    <property type="protein sequence ID" value="ALP42613.1"/>
    <property type="molecule type" value="Genomic_DNA"/>
</dbReference>
<evidence type="ECO:0000256" key="1">
    <source>
        <dbReference type="HAMAP-Rule" id="MF_02057"/>
    </source>
</evidence>
<feature type="binding site" evidence="1">
    <location>
        <position position="69"/>
    </location>
    <ligand>
        <name>S-adenosyl-L-methionine</name>
        <dbReference type="ChEBI" id="CHEBI:59789"/>
    </ligand>
</feature>
<comment type="function">
    <text evidence="1">Catalyzes the methylation of 5-carboxymethoxyuridine (cmo5U) to form 5-methoxycarbonylmethoxyuridine (mcmo5U) at position 34 in tRNAs.</text>
</comment>
<comment type="catalytic activity">
    <reaction evidence="1">
        <text>5-carboxymethoxyuridine(34) in tRNA + S-adenosyl-L-methionine = 5-methoxycarbonylmethoxyuridine(34) in tRNA + S-adenosyl-L-homocysteine</text>
        <dbReference type="Rhea" id="RHEA:54080"/>
        <dbReference type="Rhea" id="RHEA-COMP:13383"/>
        <dbReference type="Rhea" id="RHEA-COMP:13781"/>
        <dbReference type="ChEBI" id="CHEBI:57856"/>
        <dbReference type="ChEBI" id="CHEBI:59789"/>
        <dbReference type="ChEBI" id="CHEBI:136879"/>
        <dbReference type="ChEBI" id="CHEBI:138053"/>
    </reaction>
</comment>
<keyword evidence="1 3" id="KW-0808">Transferase</keyword>
<sequence>MTYPFFDDEHGVESSGFDEPHEYARIADFWNWPDRARFRVSFLKHDQSFDGRADKFARNIYDSSKGRIRTTVVWSDLEACLARLGDRPLRILDAGGGFGFFARRLAALGHQVTLCDLSAEMLAMARVAIEEGGLTDRIRLIHCPIQDLKSQVTGPFDLVLCHAVLEWLAEPRQTLLGLFPFLAPGGILSLLFYNRHGLLFQSLVVGNFDYVKAGLSKKRQTALTPTNPQIPEQVYDWVGRGGLKIIGKTGVRVIHDYMRHKDDQTGKFEDLLAMEQHYCRQEPFVSLGRYIHVMAQKPL</sequence>
<dbReference type="GO" id="GO:0008757">
    <property type="term" value="F:S-adenosylmethionine-dependent methyltransferase activity"/>
    <property type="evidence" value="ECO:0007669"/>
    <property type="project" value="InterPro"/>
</dbReference>
<dbReference type="InterPro" id="IPR033664">
    <property type="entry name" value="Cmo5U_methylTrfase"/>
</dbReference>
<keyword evidence="1" id="KW-0819">tRNA processing</keyword>
<proteinExistence type="inferred from homology"/>
<keyword evidence="1" id="KW-0949">S-adenosyl-L-methionine</keyword>
<reference evidence="3 4" key="2">
    <citation type="journal article" date="2016" name="Genome Announc.">
        <title>Complete Genome Sequence of the Highly Virulent Aeromonas schubertii Strain WL1483, Isolated from Diseased Snakehead Fish (Channa argus) in China.</title>
        <authorList>
            <person name="Liu L."/>
            <person name="Li N."/>
            <person name="Zhang D."/>
            <person name="Fu X."/>
            <person name="Shi C."/>
            <person name="Lin Q."/>
            <person name="Hao G."/>
        </authorList>
    </citation>
    <scope>NUCLEOTIDE SEQUENCE [LARGE SCALE GENOMIC DNA]</scope>
    <source>
        <strain evidence="3 4">WL1483</strain>
    </source>
</reference>
<name>A0A0S2SLL0_9GAMM</name>
<dbReference type="GO" id="GO:0097697">
    <property type="term" value="F:tRNA (5-carboxymethoxyuridine(34)-5-O)-methyltransferase activity"/>
    <property type="evidence" value="ECO:0007669"/>
    <property type="project" value="UniProtKB-UniRule"/>
</dbReference>
<comment type="similarity">
    <text evidence="1">Belongs to the class I-like SAM-binding methyltransferase superfamily. CmoM family.</text>
</comment>
<feature type="binding site" evidence="1">
    <location>
        <position position="116"/>
    </location>
    <ligand>
        <name>S-adenosyl-L-methionine</name>
        <dbReference type="ChEBI" id="CHEBI:59789"/>
    </ligand>
</feature>
<feature type="binding site" evidence="1">
    <location>
        <position position="162"/>
    </location>
    <ligand>
        <name>S-adenosyl-L-methionine</name>
        <dbReference type="ChEBI" id="CHEBI:59789"/>
    </ligand>
</feature>
<evidence type="ECO:0000259" key="2">
    <source>
        <dbReference type="Pfam" id="PF08241"/>
    </source>
</evidence>
<dbReference type="CDD" id="cd02440">
    <property type="entry name" value="AdoMet_MTases"/>
    <property type="match status" value="1"/>
</dbReference>
<feature type="binding site" evidence="1">
    <location>
        <begin position="95"/>
        <end position="96"/>
    </location>
    <ligand>
        <name>S-adenosyl-L-methionine</name>
        <dbReference type="ChEBI" id="CHEBI:59789"/>
    </ligand>
</feature>
<dbReference type="KEGG" id="asr:WL1483_3194"/>
<dbReference type="GO" id="GO:0032259">
    <property type="term" value="P:methylation"/>
    <property type="evidence" value="ECO:0007669"/>
    <property type="project" value="UniProtKB-KW"/>
</dbReference>
<dbReference type="PANTHER" id="PTHR43861">
    <property type="entry name" value="TRANS-ACONITATE 2-METHYLTRANSFERASE-RELATED"/>
    <property type="match status" value="1"/>
</dbReference>
<dbReference type="PATRIC" id="fig|652.5.peg.2125"/>
<feature type="domain" description="Methyltransferase type 11" evidence="2">
    <location>
        <begin position="92"/>
        <end position="189"/>
    </location>
</feature>
<dbReference type="SUPFAM" id="SSF53335">
    <property type="entry name" value="S-adenosyl-L-methionine-dependent methyltransferases"/>
    <property type="match status" value="1"/>
</dbReference>
<dbReference type="Pfam" id="PF08241">
    <property type="entry name" value="Methyltransf_11"/>
    <property type="match status" value="1"/>
</dbReference>
<dbReference type="Proteomes" id="UP000058114">
    <property type="component" value="Chromosome"/>
</dbReference>
<dbReference type="AlphaFoldDB" id="A0A0S2SLL0"/>
<comment type="caution">
    <text evidence="1">Lacks conserved residue(s) required for the propagation of feature annotation.</text>
</comment>
<dbReference type="InterPro" id="IPR013216">
    <property type="entry name" value="Methyltransf_11"/>
</dbReference>
<evidence type="ECO:0000313" key="4">
    <source>
        <dbReference type="Proteomes" id="UP000058114"/>
    </source>
</evidence>
<organism evidence="3 4">
    <name type="scientific">Aeromonas schubertii</name>
    <dbReference type="NCBI Taxonomy" id="652"/>
    <lineage>
        <taxon>Bacteria</taxon>
        <taxon>Pseudomonadati</taxon>
        <taxon>Pseudomonadota</taxon>
        <taxon>Gammaproteobacteria</taxon>
        <taxon>Aeromonadales</taxon>
        <taxon>Aeromonadaceae</taxon>
        <taxon>Aeromonas</taxon>
    </lineage>
</organism>
<dbReference type="HAMAP" id="MF_02057">
    <property type="entry name" value="tRNA_methyltr_CmoM"/>
    <property type="match status" value="1"/>
</dbReference>
<reference evidence="4" key="1">
    <citation type="submission" date="2015-10" db="EMBL/GenBank/DDBJ databases">
        <title>Complete Genome Sequence of Aeromonas schubertii strain WL1483.</title>
        <authorList>
            <person name="Liu L."/>
        </authorList>
    </citation>
    <scope>NUCLEOTIDE SEQUENCE [LARGE SCALE GENOMIC DNA]</scope>
    <source>
        <strain evidence="4">WL1483</strain>
    </source>
</reference>
<dbReference type="InterPro" id="IPR029063">
    <property type="entry name" value="SAM-dependent_MTases_sf"/>
</dbReference>
<evidence type="ECO:0000313" key="3">
    <source>
        <dbReference type="EMBL" id="ALP42613.1"/>
    </source>
</evidence>
<dbReference type="EC" id="2.1.1.-" evidence="1"/>
<keyword evidence="1 3" id="KW-0489">Methyltransferase</keyword>
<gene>
    <name evidence="3" type="primary">smtA</name>
    <name evidence="1" type="synonym">cmoM</name>
    <name evidence="3" type="ORF">WL1483_3194</name>
</gene>
<protein>
    <recommendedName>
        <fullName evidence="1">tRNA 5-carboxymethoxyuridine methyltransferase</fullName>
        <ecNumber evidence="1">2.1.1.-</ecNumber>
    </recommendedName>
    <alternativeName>
        <fullName evidence="1">cmo5U methyltransferase</fullName>
    </alternativeName>
</protein>
<dbReference type="GO" id="GO:0006400">
    <property type="term" value="P:tRNA modification"/>
    <property type="evidence" value="ECO:0007669"/>
    <property type="project" value="UniProtKB-UniRule"/>
</dbReference>
<accession>A0A0S2SLL0</accession>